<comment type="caution">
    <text evidence="2">The sequence shown here is derived from an EMBL/GenBank/DDBJ whole genome shotgun (WGS) entry which is preliminary data.</text>
</comment>
<evidence type="ECO:0000256" key="1">
    <source>
        <dbReference type="SAM" id="MobiDB-lite"/>
    </source>
</evidence>
<protein>
    <submittedName>
        <fullName evidence="2">Uncharacterized protein</fullName>
    </submittedName>
</protein>
<name>A0A7Z7IYL9_XANCH</name>
<feature type="region of interest" description="Disordered" evidence="1">
    <location>
        <begin position="1"/>
        <end position="23"/>
    </location>
</feature>
<sequence length="66" mass="7344">MLSPRHRPITPPPYRATAQRAKQTTTQTPALRWLWLWLLAFGAPYRSGEAGRDNPQGGAHGCATFL</sequence>
<gene>
    <name evidence="2" type="ORF">XFF6991_170055</name>
</gene>
<evidence type="ECO:0000313" key="3">
    <source>
        <dbReference type="Proteomes" id="UP000234345"/>
    </source>
</evidence>
<dbReference type="AlphaFoldDB" id="A0A7Z7IYL9"/>
<accession>A0A7Z7IYL9</accession>
<proteinExistence type="predicted"/>
<evidence type="ECO:0000313" key="2">
    <source>
        <dbReference type="EMBL" id="SOO22885.1"/>
    </source>
</evidence>
<dbReference type="EMBL" id="OCZC01000045">
    <property type="protein sequence ID" value="SOO22885.1"/>
    <property type="molecule type" value="Genomic_DNA"/>
</dbReference>
<organism evidence="2 3">
    <name type="scientific">Xanthomonas campestris pv. phaseoli</name>
    <dbReference type="NCBI Taxonomy" id="317013"/>
    <lineage>
        <taxon>Bacteria</taxon>
        <taxon>Pseudomonadati</taxon>
        <taxon>Pseudomonadota</taxon>
        <taxon>Gammaproteobacteria</taxon>
        <taxon>Lysobacterales</taxon>
        <taxon>Lysobacteraceae</taxon>
        <taxon>Xanthomonas</taxon>
    </lineage>
</organism>
<dbReference type="Proteomes" id="UP000234345">
    <property type="component" value="Unassembled WGS sequence"/>
</dbReference>
<reference evidence="2 3" key="1">
    <citation type="submission" date="2017-10" db="EMBL/GenBank/DDBJ databases">
        <authorList>
            <person name="Regsiter A."/>
            <person name="William W."/>
        </authorList>
    </citation>
    <scope>NUCLEOTIDE SEQUENCE [LARGE SCALE GENOMIC DNA]</scope>
    <source>
        <strain evidence="2 3">CFBP6991</strain>
    </source>
</reference>